<evidence type="ECO:0000256" key="4">
    <source>
        <dbReference type="ARBA" id="ARBA00022679"/>
    </source>
</evidence>
<gene>
    <name evidence="9" type="ORF">C485_09622</name>
</gene>
<dbReference type="CDD" id="cd16936">
    <property type="entry name" value="HATPase_RsbW-like"/>
    <property type="match status" value="1"/>
</dbReference>
<dbReference type="eggNOG" id="arCOG02365">
    <property type="taxonomic scope" value="Archaea"/>
</dbReference>
<dbReference type="EC" id="2.7.13.3" evidence="2"/>
<feature type="domain" description="PAC" evidence="8">
    <location>
        <begin position="236"/>
        <end position="287"/>
    </location>
</feature>
<evidence type="ECO:0000256" key="5">
    <source>
        <dbReference type="ARBA" id="ARBA00022777"/>
    </source>
</evidence>
<dbReference type="InterPro" id="IPR052162">
    <property type="entry name" value="Sensor_kinase/Photoreceptor"/>
</dbReference>
<dbReference type="InterPro" id="IPR005467">
    <property type="entry name" value="His_kinase_dom"/>
</dbReference>
<dbReference type="SMART" id="SM00086">
    <property type="entry name" value="PAC"/>
    <property type="match status" value="2"/>
</dbReference>
<dbReference type="PROSITE" id="PS50112">
    <property type="entry name" value="PAS"/>
    <property type="match status" value="2"/>
</dbReference>
<dbReference type="Pfam" id="PF08448">
    <property type="entry name" value="PAS_4"/>
    <property type="match status" value="1"/>
</dbReference>
<organism evidence="9 10">
    <name type="scientific">Natrinema altunense (strain JCM 12890 / CGMCC 1.3731 / AJ2)</name>
    <dbReference type="NCBI Taxonomy" id="1227494"/>
    <lineage>
        <taxon>Archaea</taxon>
        <taxon>Methanobacteriati</taxon>
        <taxon>Methanobacteriota</taxon>
        <taxon>Stenosarchaea group</taxon>
        <taxon>Halobacteria</taxon>
        <taxon>Halobacteriales</taxon>
        <taxon>Natrialbaceae</taxon>
        <taxon>Natrinema</taxon>
    </lineage>
</organism>
<keyword evidence="4" id="KW-0808">Transferase</keyword>
<dbReference type="PANTHER" id="PTHR43304">
    <property type="entry name" value="PHYTOCHROME-LIKE PROTEIN CPH1"/>
    <property type="match status" value="1"/>
</dbReference>
<evidence type="ECO:0000259" key="7">
    <source>
        <dbReference type="PROSITE" id="PS50112"/>
    </source>
</evidence>
<dbReference type="NCBIfam" id="TIGR00229">
    <property type="entry name" value="sensory_box"/>
    <property type="match status" value="2"/>
</dbReference>
<dbReference type="AlphaFoldDB" id="L9ZPS8"/>
<feature type="domain" description="PAS" evidence="7">
    <location>
        <begin position="161"/>
        <end position="234"/>
    </location>
</feature>
<dbReference type="PROSITE" id="PS50113">
    <property type="entry name" value="PAC"/>
    <property type="match status" value="1"/>
</dbReference>
<feature type="domain" description="PAS" evidence="7">
    <location>
        <begin position="44"/>
        <end position="107"/>
    </location>
</feature>
<dbReference type="PANTHER" id="PTHR43304:SF1">
    <property type="entry name" value="PAC DOMAIN-CONTAINING PROTEIN"/>
    <property type="match status" value="1"/>
</dbReference>
<name>L9ZPS8_NATA2</name>
<dbReference type="eggNOG" id="arCOG02348">
    <property type="taxonomic scope" value="Archaea"/>
</dbReference>
<dbReference type="InterPro" id="IPR001610">
    <property type="entry name" value="PAC"/>
</dbReference>
<dbReference type="InterPro" id="IPR013656">
    <property type="entry name" value="PAS_4"/>
</dbReference>
<evidence type="ECO:0000256" key="1">
    <source>
        <dbReference type="ARBA" id="ARBA00000085"/>
    </source>
</evidence>
<evidence type="ECO:0000256" key="2">
    <source>
        <dbReference type="ARBA" id="ARBA00012438"/>
    </source>
</evidence>
<accession>L9ZPS8</accession>
<keyword evidence="10" id="KW-1185">Reference proteome</keyword>
<evidence type="ECO:0000259" key="6">
    <source>
        <dbReference type="PROSITE" id="PS50109"/>
    </source>
</evidence>
<dbReference type="InterPro" id="IPR035965">
    <property type="entry name" value="PAS-like_dom_sf"/>
</dbReference>
<keyword evidence="3" id="KW-0597">Phosphoprotein</keyword>
<dbReference type="InterPro" id="IPR036890">
    <property type="entry name" value="HATPase_C_sf"/>
</dbReference>
<sequence length="496" mass="54801">MGTRSNRVGPPPSGHAPTTLFLRYGKLYHSIAMTVELGDLASVLLEHAQDKLAIVDTDGTYVYLNAASDPILGYEPAALVGEPSAAYIHPDDRRAVADRLERVSATGASSTVRYRHATADGGWVWLESRVTNLPDAALDGYVVSSRDISDQVTAEQERRDAESRLRTIAGTVGDVLWMFDGDWSELLFVNPAYEDVFGQPVADLEADPQQFLEVVHPDDVPCVREAMDRASAGESVDVEYRVNPDAEYSHWVWVRSEPIIEDGDVVRIVGFSRDITDRRRRERQLAVMDNLLRHNLRNDMAVILGNAECIAREGDAPSRGRAEIIRNQGRDLLESADKQRDIIDLLTDRAVPEPIDLAAVVTDAVETIRERYPNATIETTLPASATATTLHEIELAVTELLENAAQHEPDGQPELSVTVSSTPETVAVVVRDNCPPIPEVEFRVLTGDWQMDDVYHTSGLGLWLVYWTVDLSGGRIAFERTENGNAITVTVPRSRS</sequence>
<dbReference type="SUPFAM" id="SSF55874">
    <property type="entry name" value="ATPase domain of HSP90 chaperone/DNA topoisomerase II/histidine kinase"/>
    <property type="match status" value="1"/>
</dbReference>
<dbReference type="SMART" id="SM00387">
    <property type="entry name" value="HATPase_c"/>
    <property type="match status" value="1"/>
</dbReference>
<dbReference type="SMART" id="SM00091">
    <property type="entry name" value="PAS"/>
    <property type="match status" value="2"/>
</dbReference>
<dbReference type="InterPro" id="IPR000014">
    <property type="entry name" value="PAS"/>
</dbReference>
<dbReference type="Gene3D" id="3.30.450.20">
    <property type="entry name" value="PAS domain"/>
    <property type="match status" value="2"/>
</dbReference>
<dbReference type="InterPro" id="IPR000700">
    <property type="entry name" value="PAS-assoc_C"/>
</dbReference>
<comment type="caution">
    <text evidence="9">The sequence shown here is derived from an EMBL/GenBank/DDBJ whole genome shotgun (WGS) entry which is preliminary data.</text>
</comment>
<dbReference type="Gene3D" id="3.30.565.10">
    <property type="entry name" value="Histidine kinase-like ATPase, C-terminal domain"/>
    <property type="match status" value="1"/>
</dbReference>
<evidence type="ECO:0000256" key="3">
    <source>
        <dbReference type="ARBA" id="ARBA00022553"/>
    </source>
</evidence>
<proteinExistence type="predicted"/>
<dbReference type="SUPFAM" id="SSF55785">
    <property type="entry name" value="PYP-like sensor domain (PAS domain)"/>
    <property type="match status" value="2"/>
</dbReference>
<reference evidence="9 10" key="1">
    <citation type="journal article" date="2014" name="PLoS Genet.">
        <title>Phylogenetically driven sequencing of extremely halophilic archaea reveals strategies for static and dynamic osmo-response.</title>
        <authorList>
            <person name="Becker E.A."/>
            <person name="Seitzer P.M."/>
            <person name="Tritt A."/>
            <person name="Larsen D."/>
            <person name="Krusor M."/>
            <person name="Yao A.I."/>
            <person name="Wu D."/>
            <person name="Madern D."/>
            <person name="Eisen J.A."/>
            <person name="Darling A.E."/>
            <person name="Facciotti M.T."/>
        </authorList>
    </citation>
    <scope>NUCLEOTIDE SEQUENCE [LARGE SCALE GENOMIC DNA]</scope>
    <source>
        <strain evidence="9 10">JCM 12890</strain>
    </source>
</reference>
<dbReference type="InterPro" id="IPR003594">
    <property type="entry name" value="HATPase_dom"/>
</dbReference>
<evidence type="ECO:0000313" key="10">
    <source>
        <dbReference type="Proteomes" id="UP000011511"/>
    </source>
</evidence>
<dbReference type="InterPro" id="IPR013655">
    <property type="entry name" value="PAS_fold_3"/>
</dbReference>
<keyword evidence="5" id="KW-0418">Kinase</keyword>
<dbReference type="PATRIC" id="fig|1227494.3.peg.1921"/>
<comment type="catalytic activity">
    <reaction evidence="1">
        <text>ATP + protein L-histidine = ADP + protein N-phospho-L-histidine.</text>
        <dbReference type="EC" id="2.7.13.3"/>
    </reaction>
</comment>
<dbReference type="GO" id="GO:0004673">
    <property type="term" value="F:protein histidine kinase activity"/>
    <property type="evidence" value="ECO:0007669"/>
    <property type="project" value="UniProtKB-EC"/>
</dbReference>
<evidence type="ECO:0000313" key="9">
    <source>
        <dbReference type="EMBL" id="ELY87163.1"/>
    </source>
</evidence>
<dbReference type="PROSITE" id="PS50109">
    <property type="entry name" value="HIS_KIN"/>
    <property type="match status" value="1"/>
</dbReference>
<dbReference type="CDD" id="cd00130">
    <property type="entry name" value="PAS"/>
    <property type="match status" value="2"/>
</dbReference>
<dbReference type="Pfam" id="PF08447">
    <property type="entry name" value="PAS_3"/>
    <property type="match status" value="1"/>
</dbReference>
<feature type="domain" description="Histidine kinase" evidence="6">
    <location>
        <begin position="291"/>
        <end position="495"/>
    </location>
</feature>
<dbReference type="Proteomes" id="UP000011511">
    <property type="component" value="Unassembled WGS sequence"/>
</dbReference>
<dbReference type="EMBL" id="AOIK01000025">
    <property type="protein sequence ID" value="ELY87163.1"/>
    <property type="molecule type" value="Genomic_DNA"/>
</dbReference>
<protein>
    <recommendedName>
        <fullName evidence="2">histidine kinase</fullName>
        <ecNumber evidence="2">2.7.13.3</ecNumber>
    </recommendedName>
</protein>
<evidence type="ECO:0000259" key="8">
    <source>
        <dbReference type="PROSITE" id="PS50113"/>
    </source>
</evidence>
<dbReference type="Pfam" id="PF02518">
    <property type="entry name" value="HATPase_c"/>
    <property type="match status" value="1"/>
</dbReference>